<reference evidence="2" key="1">
    <citation type="submission" date="2016-10" db="EMBL/GenBank/DDBJ databases">
        <authorList>
            <person name="Varghese N."/>
            <person name="Submissions S."/>
        </authorList>
    </citation>
    <scope>NUCLEOTIDE SEQUENCE [LARGE SCALE GENOMIC DNA]</scope>
    <source>
        <strain evidence="2">CGMCC 1.3704</strain>
    </source>
</reference>
<evidence type="ECO:0000313" key="2">
    <source>
        <dbReference type="Proteomes" id="UP000183557"/>
    </source>
</evidence>
<keyword evidence="2" id="KW-1185">Reference proteome</keyword>
<evidence type="ECO:0000313" key="1">
    <source>
        <dbReference type="EMBL" id="SFK03913.1"/>
    </source>
</evidence>
<dbReference type="AlphaFoldDB" id="A0A1I3W9N6"/>
<dbReference type="EMBL" id="FOSB01000006">
    <property type="protein sequence ID" value="SFK03913.1"/>
    <property type="molecule type" value="Genomic_DNA"/>
</dbReference>
<sequence>MDNFYAIEKRLEEIKSNKANIYSTPIPSHNKKEWNFKKLVFWKTDNSSTTPCCTPCC</sequence>
<proteinExistence type="predicted"/>
<protein>
    <submittedName>
        <fullName evidence="1">Uncharacterized protein</fullName>
    </submittedName>
</protein>
<name>A0A1I3W9N6_HALDA</name>
<organism evidence="1 2">
    <name type="scientific">Halobacillus dabanensis</name>
    <dbReference type="NCBI Taxonomy" id="240302"/>
    <lineage>
        <taxon>Bacteria</taxon>
        <taxon>Bacillati</taxon>
        <taxon>Bacillota</taxon>
        <taxon>Bacilli</taxon>
        <taxon>Bacillales</taxon>
        <taxon>Bacillaceae</taxon>
        <taxon>Halobacillus</taxon>
    </lineage>
</organism>
<dbReference type="Proteomes" id="UP000183557">
    <property type="component" value="Unassembled WGS sequence"/>
</dbReference>
<dbReference type="RefSeq" id="WP_167360072.1">
    <property type="nucleotide sequence ID" value="NZ_FOSB01000006.1"/>
</dbReference>
<gene>
    <name evidence="1" type="ORF">SAMN04487936_106257</name>
</gene>
<accession>A0A1I3W9N6</accession>